<dbReference type="InterPro" id="IPR029044">
    <property type="entry name" value="Nucleotide-diphossugar_trans"/>
</dbReference>
<dbReference type="CDD" id="cd00761">
    <property type="entry name" value="Glyco_tranf_GTA_type"/>
    <property type="match status" value="1"/>
</dbReference>
<accession>A0A7D4QJ02</accession>
<evidence type="ECO:0000259" key="2">
    <source>
        <dbReference type="Pfam" id="PF00535"/>
    </source>
</evidence>
<dbReference type="PANTHER" id="PTHR22916">
    <property type="entry name" value="GLYCOSYLTRANSFERASE"/>
    <property type="match status" value="1"/>
</dbReference>
<evidence type="ECO:0000313" key="3">
    <source>
        <dbReference type="EMBL" id="QKJ29410.1"/>
    </source>
</evidence>
<dbReference type="AlphaFoldDB" id="A0A7D4QJ02"/>
<feature type="domain" description="Glycosyltransferase 2-like" evidence="2">
    <location>
        <begin position="4"/>
        <end position="138"/>
    </location>
</feature>
<keyword evidence="1" id="KW-0472">Membrane</keyword>
<dbReference type="Gene3D" id="3.90.550.10">
    <property type="entry name" value="Spore Coat Polysaccharide Biosynthesis Protein SpsA, Chain A"/>
    <property type="match status" value="1"/>
</dbReference>
<sequence>MLISLIVATYNRSEELRELLESLTKQVYKNFEVLIIDQNDKISIDHIVSDYFTLLDIKHIKSAKKGIAINKNIGIRHSRGELITFPDDDCTYYPETIQQVYDFSMANKHVDMFYGRIYDFETKTNIIRNWSVKPIRLNKINFHNNNSAITCFNKRKELLFDENFGVGSKYGSGEEFDYIMNALNKGYEVMYTPAISIWHPLLHVTVMSNDKVYYYAKGYGAIFRKNLNLIYGLLFCFSLSFQIIQSLINLLKADFTTFNKRRIAFKGRIVGFLTFKRSATTP</sequence>
<evidence type="ECO:0000313" key="4">
    <source>
        <dbReference type="Proteomes" id="UP000505355"/>
    </source>
</evidence>
<feature type="transmembrane region" description="Helical" evidence="1">
    <location>
        <begin position="229"/>
        <end position="251"/>
    </location>
</feature>
<protein>
    <submittedName>
        <fullName evidence="3">Glycosyltransferase family 2 protein</fullName>
    </submittedName>
</protein>
<dbReference type="InterPro" id="IPR001173">
    <property type="entry name" value="Glyco_trans_2-like"/>
</dbReference>
<dbReference type="GO" id="GO:0016758">
    <property type="term" value="F:hexosyltransferase activity"/>
    <property type="evidence" value="ECO:0007669"/>
    <property type="project" value="UniProtKB-ARBA"/>
</dbReference>
<reference evidence="3 4" key="1">
    <citation type="submission" date="2020-05" db="EMBL/GenBank/DDBJ databases">
        <title>Mucilaginibacter mali sp. nov.</title>
        <authorList>
            <person name="Kim H.S."/>
            <person name="Lee K.C."/>
            <person name="Suh M.K."/>
            <person name="Kim J.-S."/>
            <person name="Han K.-I."/>
            <person name="Eom M.K."/>
            <person name="Shin Y.K."/>
            <person name="Lee J.-S."/>
        </authorList>
    </citation>
    <scope>NUCLEOTIDE SEQUENCE [LARGE SCALE GENOMIC DNA]</scope>
    <source>
        <strain evidence="3 4">G2-14</strain>
    </source>
</reference>
<gene>
    <name evidence="3" type="ORF">HQ865_06445</name>
</gene>
<name>A0A7D4QJ02_9SPHI</name>
<organism evidence="3 4">
    <name type="scientific">Mucilaginibacter mali</name>
    <dbReference type="NCBI Taxonomy" id="2740462"/>
    <lineage>
        <taxon>Bacteria</taxon>
        <taxon>Pseudomonadati</taxon>
        <taxon>Bacteroidota</taxon>
        <taxon>Sphingobacteriia</taxon>
        <taxon>Sphingobacteriales</taxon>
        <taxon>Sphingobacteriaceae</taxon>
        <taxon>Mucilaginibacter</taxon>
    </lineage>
</organism>
<keyword evidence="4" id="KW-1185">Reference proteome</keyword>
<dbReference type="KEGG" id="mmab:HQ865_06445"/>
<keyword evidence="3" id="KW-0808">Transferase</keyword>
<dbReference type="EMBL" id="CP054139">
    <property type="protein sequence ID" value="QKJ29410.1"/>
    <property type="molecule type" value="Genomic_DNA"/>
</dbReference>
<dbReference type="Pfam" id="PF00535">
    <property type="entry name" value="Glycos_transf_2"/>
    <property type="match status" value="1"/>
</dbReference>
<dbReference type="RefSeq" id="WP_173414104.1">
    <property type="nucleotide sequence ID" value="NZ_CP054139.1"/>
</dbReference>
<dbReference type="SUPFAM" id="SSF53448">
    <property type="entry name" value="Nucleotide-diphospho-sugar transferases"/>
    <property type="match status" value="1"/>
</dbReference>
<keyword evidence="1" id="KW-1133">Transmembrane helix</keyword>
<dbReference type="Proteomes" id="UP000505355">
    <property type="component" value="Chromosome"/>
</dbReference>
<keyword evidence="1" id="KW-0812">Transmembrane</keyword>
<evidence type="ECO:0000256" key="1">
    <source>
        <dbReference type="SAM" id="Phobius"/>
    </source>
</evidence>
<proteinExistence type="predicted"/>